<dbReference type="NCBIfam" id="TIGR00221">
    <property type="entry name" value="nagA"/>
    <property type="match status" value="1"/>
</dbReference>
<dbReference type="Gene3D" id="3.20.20.140">
    <property type="entry name" value="Metal-dependent hydrolases"/>
    <property type="match status" value="1"/>
</dbReference>
<dbReference type="GO" id="GO:0046872">
    <property type="term" value="F:metal ion binding"/>
    <property type="evidence" value="ECO:0007669"/>
    <property type="project" value="UniProtKB-KW"/>
</dbReference>
<dbReference type="Gene3D" id="2.30.40.10">
    <property type="entry name" value="Urease, subunit C, domain 1"/>
    <property type="match status" value="1"/>
</dbReference>
<name>A0A7Z7D2K3_9MICO</name>
<dbReference type="RefSeq" id="WP_028496868.1">
    <property type="nucleotide sequence ID" value="NZ_FOQZ01000004.1"/>
</dbReference>
<dbReference type="CDD" id="cd00854">
    <property type="entry name" value="NagA"/>
    <property type="match status" value="1"/>
</dbReference>
<evidence type="ECO:0000313" key="10">
    <source>
        <dbReference type="Proteomes" id="UP000198702"/>
    </source>
</evidence>
<dbReference type="InterPro" id="IPR003764">
    <property type="entry name" value="GlcNAc_6-P_deAcase"/>
</dbReference>
<dbReference type="PANTHER" id="PTHR11113:SF14">
    <property type="entry name" value="N-ACETYLGLUCOSAMINE-6-PHOSPHATE DEACETYLASE"/>
    <property type="match status" value="1"/>
</dbReference>
<proteinExistence type="inferred from homology"/>
<dbReference type="PIRSF" id="PIRSF038994">
    <property type="entry name" value="NagA"/>
    <property type="match status" value="1"/>
</dbReference>
<dbReference type="GO" id="GO:0006046">
    <property type="term" value="P:N-acetylglucosamine catabolic process"/>
    <property type="evidence" value="ECO:0007669"/>
    <property type="project" value="TreeGrafter"/>
</dbReference>
<gene>
    <name evidence="9" type="ORF">SAMN04487751_2553</name>
</gene>
<dbReference type="SUPFAM" id="SSF51556">
    <property type="entry name" value="Metallo-dependent hydrolases"/>
    <property type="match status" value="1"/>
</dbReference>
<comment type="similarity">
    <text evidence="1 5">Belongs to the metallo-dependent hydrolases superfamily. NagA family.</text>
</comment>
<evidence type="ECO:0000256" key="5">
    <source>
        <dbReference type="PIRNR" id="PIRNR038994"/>
    </source>
</evidence>
<reference evidence="9 10" key="1">
    <citation type="submission" date="2016-10" db="EMBL/GenBank/DDBJ databases">
        <authorList>
            <person name="Varghese N."/>
            <person name="Submissions S."/>
        </authorList>
    </citation>
    <scope>NUCLEOTIDE SEQUENCE [LARGE SCALE GENOMIC DNA]</scope>
    <source>
        <strain evidence="9 10">UNC380MFSha3.1</strain>
    </source>
</reference>
<evidence type="ECO:0000256" key="4">
    <source>
        <dbReference type="ARBA" id="ARBA00023277"/>
    </source>
</evidence>
<dbReference type="AlphaFoldDB" id="A0A7Z7D2K3"/>
<dbReference type="InterPro" id="IPR032466">
    <property type="entry name" value="Metal_Hydrolase"/>
</dbReference>
<protein>
    <submittedName>
        <fullName evidence="9">N-acetylglucosamine 6-phosphate deacetylase</fullName>
    </submittedName>
</protein>
<keyword evidence="3 5" id="KW-0378">Hydrolase</keyword>
<accession>A0A7Z7D2K3</accession>
<dbReference type="SUPFAM" id="SSF51338">
    <property type="entry name" value="Composite domain of metallo-dependent hydrolases"/>
    <property type="match status" value="1"/>
</dbReference>
<organism evidence="9 10">
    <name type="scientific">Microbacterium saccharophilum</name>
    <dbReference type="NCBI Taxonomy" id="1213358"/>
    <lineage>
        <taxon>Bacteria</taxon>
        <taxon>Bacillati</taxon>
        <taxon>Actinomycetota</taxon>
        <taxon>Actinomycetes</taxon>
        <taxon>Micrococcales</taxon>
        <taxon>Microbacteriaceae</taxon>
        <taxon>Microbacterium</taxon>
    </lineage>
</organism>
<evidence type="ECO:0000256" key="1">
    <source>
        <dbReference type="ARBA" id="ARBA00010716"/>
    </source>
</evidence>
<evidence type="ECO:0000256" key="7">
    <source>
        <dbReference type="PIRSR" id="PIRSR038994-3"/>
    </source>
</evidence>
<evidence type="ECO:0000256" key="2">
    <source>
        <dbReference type="ARBA" id="ARBA00022723"/>
    </source>
</evidence>
<dbReference type="InterPro" id="IPR011059">
    <property type="entry name" value="Metal-dep_hydrolase_composite"/>
</dbReference>
<dbReference type="Pfam" id="PF01979">
    <property type="entry name" value="Amidohydro_1"/>
    <property type="match status" value="1"/>
</dbReference>
<feature type="binding site" evidence="7">
    <location>
        <position position="128"/>
    </location>
    <ligand>
        <name>Zn(2+)</name>
        <dbReference type="ChEBI" id="CHEBI:29105"/>
    </ligand>
</feature>
<keyword evidence="2 7" id="KW-0479">Metal-binding</keyword>
<feature type="binding site" evidence="7">
    <location>
        <position position="215"/>
    </location>
    <ligand>
        <name>Zn(2+)</name>
        <dbReference type="ChEBI" id="CHEBI:29105"/>
    </ligand>
</feature>
<evidence type="ECO:0000256" key="6">
    <source>
        <dbReference type="PIRSR" id="PIRSR038994-1"/>
    </source>
</evidence>
<evidence type="ECO:0000313" key="9">
    <source>
        <dbReference type="EMBL" id="SFI66011.1"/>
    </source>
</evidence>
<dbReference type="Proteomes" id="UP000198702">
    <property type="component" value="Unassembled WGS sequence"/>
</dbReference>
<sequence length="380" mass="38385">MTTILHSARLIDDGAVTDDAWVAFSDGVVTQAGAGDTWRDLPAGDVVDAAGAYLAPGFIDLHGHGAGGATFDDGPDAIATGRAVHRAHGTTRAVISLVTASVDDLAARAAMVADLAEQDATILGSHLEGPFLSVLHKGAHTVELLRDPDPASVDRLIDAGRGTIRQITLAPELPGGLAAVARLVDAGIAVAVGHTDATAEQAAAAFDAGATLLTHAFNTMRGIHHRAPGPVVAAMRDDRVTLELIADGIHVHPDVITLAFAGAPGRIALVTDAMAAAGTVDGRYELGGLAVTVTDGVARLDSNGAIAGSTLTQDAALRLAVRCGVSLPDAVAAVSTVPARALGLGRRFGSLRVGMEADAVLLDDALSVTGVWVSGVRATA</sequence>
<dbReference type="EMBL" id="FOQZ01000004">
    <property type="protein sequence ID" value="SFI66011.1"/>
    <property type="molecule type" value="Genomic_DNA"/>
</dbReference>
<dbReference type="PANTHER" id="PTHR11113">
    <property type="entry name" value="N-ACETYLGLUCOSAMINE-6-PHOSPHATE DEACETYLASE"/>
    <property type="match status" value="1"/>
</dbReference>
<comment type="caution">
    <text evidence="9">The sequence shown here is derived from an EMBL/GenBank/DDBJ whole genome shotgun (WGS) entry which is preliminary data.</text>
</comment>
<dbReference type="InterPro" id="IPR006680">
    <property type="entry name" value="Amidohydro-rel"/>
</dbReference>
<feature type="binding site" evidence="7">
    <location>
        <position position="194"/>
    </location>
    <ligand>
        <name>Zn(2+)</name>
        <dbReference type="ChEBI" id="CHEBI:29105"/>
    </ligand>
</feature>
<dbReference type="GO" id="GO:0008448">
    <property type="term" value="F:N-acetylglucosamine-6-phosphate deacetylase activity"/>
    <property type="evidence" value="ECO:0007669"/>
    <property type="project" value="InterPro"/>
</dbReference>
<evidence type="ECO:0000256" key="3">
    <source>
        <dbReference type="ARBA" id="ARBA00022801"/>
    </source>
</evidence>
<feature type="domain" description="Amidohydrolase-related" evidence="8">
    <location>
        <begin position="53"/>
        <end position="376"/>
    </location>
</feature>
<evidence type="ECO:0000259" key="8">
    <source>
        <dbReference type="Pfam" id="PF01979"/>
    </source>
</evidence>
<feature type="active site" description="Proton donor/acceptor" evidence="6">
    <location>
        <position position="272"/>
    </location>
</feature>
<keyword evidence="4 5" id="KW-0119">Carbohydrate metabolism</keyword>
<comment type="cofactor">
    <cofactor evidence="7">
        <name>a divalent metal cation</name>
        <dbReference type="ChEBI" id="CHEBI:60240"/>
    </cofactor>
    <text evidence="7">Binds 1 divalent metal cation per subunit.</text>
</comment>